<dbReference type="RefSeq" id="WP_125164135.1">
    <property type="nucleotide sequence ID" value="NZ_CP034234.1"/>
</dbReference>
<dbReference type="NCBIfam" id="TIGR01167">
    <property type="entry name" value="LPXTG_anchor"/>
    <property type="match status" value="1"/>
</dbReference>
<feature type="compositionally biased region" description="Low complexity" evidence="1">
    <location>
        <begin position="516"/>
        <end position="528"/>
    </location>
</feature>
<organism evidence="5 6">
    <name type="scientific">Erysipelothrix piscisicarius</name>
    <dbReference type="NCBI Taxonomy" id="2485784"/>
    <lineage>
        <taxon>Bacteria</taxon>
        <taxon>Bacillati</taxon>
        <taxon>Bacillota</taxon>
        <taxon>Erysipelotrichia</taxon>
        <taxon>Erysipelotrichales</taxon>
        <taxon>Erysipelotrichaceae</taxon>
        <taxon>Erysipelothrix</taxon>
    </lineage>
</organism>
<keyword evidence="2" id="KW-0472">Membrane</keyword>
<dbReference type="Gene3D" id="2.60.40.4270">
    <property type="entry name" value="Listeria-Bacteroides repeat domain"/>
    <property type="match status" value="1"/>
</dbReference>
<dbReference type="InterPro" id="IPR042229">
    <property type="entry name" value="Listeria/Bacterioides_rpt_sf"/>
</dbReference>
<keyword evidence="3" id="KW-0732">Signal</keyword>
<dbReference type="InterPro" id="IPR044056">
    <property type="entry name" value="InlI_Ig-like"/>
</dbReference>
<dbReference type="Gene3D" id="2.60.40.10">
    <property type="entry name" value="Immunoglobulins"/>
    <property type="match status" value="1"/>
</dbReference>
<gene>
    <name evidence="5" type="ORF">EEI45_03300</name>
</gene>
<evidence type="ECO:0000313" key="6">
    <source>
        <dbReference type="Proteomes" id="UP000278804"/>
    </source>
</evidence>
<protein>
    <submittedName>
        <fullName evidence="5">LPXTG cell wall anchor domain-containing protein</fullName>
    </submittedName>
</protein>
<reference evidence="5 6" key="1">
    <citation type="journal article" date="2020" name="Int. J. Syst. Evol. Microbiol.">
        <title>Description of Erysipelothrix piscisicarius sp. nov., an emergent fish pathogen, and assessment of virulence using a tiger barb (Puntigrus tetrazona) infection model.</title>
        <authorList>
            <person name="Pomaranski E.K."/>
            <person name="Griffin M.J."/>
            <person name="Camus A.C."/>
            <person name="Armwood A.R."/>
            <person name="Shelley J."/>
            <person name="Waldbieser G.C."/>
            <person name="LaFrentz B.R."/>
            <person name="Garcia J.C."/>
            <person name="Yanong R."/>
            <person name="Soto E."/>
        </authorList>
    </citation>
    <scope>NUCLEOTIDE SEQUENCE [LARGE SCALE GENOMIC DNA]</scope>
    <source>
        <strain evidence="5 6">15TAL0474</strain>
    </source>
</reference>
<dbReference type="Proteomes" id="UP000278804">
    <property type="component" value="Chromosome"/>
</dbReference>
<proteinExistence type="predicted"/>
<feature type="signal peptide" evidence="3">
    <location>
        <begin position="1"/>
        <end position="27"/>
    </location>
</feature>
<feature type="transmembrane region" description="Helical" evidence="2">
    <location>
        <begin position="602"/>
        <end position="620"/>
    </location>
</feature>
<name>A0A3Q8S8A6_9FIRM</name>
<evidence type="ECO:0000313" key="5">
    <source>
        <dbReference type="EMBL" id="AZK44753.1"/>
    </source>
</evidence>
<evidence type="ECO:0000256" key="1">
    <source>
        <dbReference type="SAM" id="MobiDB-lite"/>
    </source>
</evidence>
<accession>A0A3Q8S8A6</accession>
<dbReference type="EMBL" id="CP034234">
    <property type="protein sequence ID" value="AZK44753.1"/>
    <property type="molecule type" value="Genomic_DNA"/>
</dbReference>
<dbReference type="Pfam" id="PF18981">
    <property type="entry name" value="InlK_D3"/>
    <property type="match status" value="1"/>
</dbReference>
<dbReference type="AlphaFoldDB" id="A0A3Q8S8A6"/>
<feature type="chain" id="PRO_5018717342" evidence="3">
    <location>
        <begin position="28"/>
        <end position="626"/>
    </location>
</feature>
<sequence>MKKTLQKLSLGLITAVLVSTTFTAVSAQEPTIVEDVIIDQKFAHASGRVDSDFFYYEVVNNNNGKNTERFDGYDFNANFSLKTAPEGRGLKYVTNAIDHVYYKKDWYGGDRKAATAMVWDNEEGQWKVPNPWVDIDGNPLATVTPGNPNGIRLRMFDTGKGALALRPKSETPLAETGLSGPYQSLLNGGWNLKEISFNSKDNNVLAFDLFDGETNIVNNGKIFEISQEKDESLCPHAHGAWHSFSFGNYVYYEVENDAKISYEPLTIQDSYNLDESLTLSTSASITAPVTFKLNYQWQVSADNDVFTYLENENEATLSLQATKDNDGAFYRLVIGVDRSSTEVTTNAVQLNVNKNLLSFNTQLSDVVNPESQYRYAQESVGTFPTLSHETHKFIGWTYDQEGLQPVTETDTLKGDTVLYASWNRSHALKLVVDSSIEYKLGTVCEETDFLRDINSHVRRVDASRMLAQIQLTSNFDTVVNLNQLGNYEVTVSVSDPTTYSVSEQKVMVGIVDGDVETPTPSLPETETPIKPNPRPETKPEVKPNLPQGPTHIQSENNLEERVENGNITTSKNTVFVINDNSGQIHSNDAVDMDSLPNTGMNASIKPFIGLGIVVVGMFMATRRRKD</sequence>
<evidence type="ECO:0000256" key="3">
    <source>
        <dbReference type="SAM" id="SignalP"/>
    </source>
</evidence>
<keyword evidence="2" id="KW-1133">Transmembrane helix</keyword>
<keyword evidence="6" id="KW-1185">Reference proteome</keyword>
<evidence type="ECO:0000259" key="4">
    <source>
        <dbReference type="Pfam" id="PF18981"/>
    </source>
</evidence>
<feature type="domain" description="Internalin I Ig-like" evidence="4">
    <location>
        <begin position="432"/>
        <end position="508"/>
    </location>
</feature>
<evidence type="ECO:0000256" key="2">
    <source>
        <dbReference type="SAM" id="Phobius"/>
    </source>
</evidence>
<feature type="region of interest" description="Disordered" evidence="1">
    <location>
        <begin position="513"/>
        <end position="556"/>
    </location>
</feature>
<dbReference type="KEGG" id="eri:EEI45_03300"/>
<dbReference type="InterPro" id="IPR013783">
    <property type="entry name" value="Ig-like_fold"/>
</dbReference>
<keyword evidence="2" id="KW-0812">Transmembrane</keyword>